<reference evidence="2" key="1">
    <citation type="journal article" date="2021" name="Nat. Microbiol.">
        <title>Cocultivation of an ultrasmall environmental parasitic bacterium with lytic ability against bacteria associated with wastewater foams.</title>
        <authorList>
            <person name="Batinovic S."/>
            <person name="Rose J.J.A."/>
            <person name="Ratcliffe J."/>
            <person name="Seviour R.J."/>
            <person name="Petrovski S."/>
        </authorList>
    </citation>
    <scope>NUCLEOTIDE SEQUENCE</scope>
    <source>
        <strain evidence="2">CON9</strain>
    </source>
</reference>
<organism evidence="2 3">
    <name type="scientific">Gordonia pseudamarae</name>
    <dbReference type="NCBI Taxonomy" id="2831662"/>
    <lineage>
        <taxon>Bacteria</taxon>
        <taxon>Bacillati</taxon>
        <taxon>Actinomycetota</taxon>
        <taxon>Actinomycetes</taxon>
        <taxon>Mycobacteriales</taxon>
        <taxon>Gordoniaceae</taxon>
        <taxon>Gordonia</taxon>
    </lineage>
</organism>
<accession>A0ABX6IHX4</accession>
<evidence type="ECO:0000256" key="1">
    <source>
        <dbReference type="SAM" id="MobiDB-lite"/>
    </source>
</evidence>
<keyword evidence="3" id="KW-1185">Reference proteome</keyword>
<feature type="region of interest" description="Disordered" evidence="1">
    <location>
        <begin position="1"/>
        <end position="30"/>
    </location>
</feature>
<gene>
    <name evidence="2" type="ORF">GII31_11875</name>
</gene>
<evidence type="ECO:0000313" key="2">
    <source>
        <dbReference type="EMBL" id="QHN35475.1"/>
    </source>
</evidence>
<protein>
    <submittedName>
        <fullName evidence="2">Uncharacterized protein</fullName>
    </submittedName>
</protein>
<dbReference type="EMBL" id="CP045809">
    <property type="protein sequence ID" value="QHN35475.1"/>
    <property type="molecule type" value="Genomic_DNA"/>
</dbReference>
<name>A0ABX6IHX4_9ACTN</name>
<dbReference type="Proteomes" id="UP001059836">
    <property type="component" value="Chromosome"/>
</dbReference>
<proteinExistence type="predicted"/>
<dbReference type="RefSeq" id="WP_213243317.1">
    <property type="nucleotide sequence ID" value="NZ_CP045806.1"/>
</dbReference>
<evidence type="ECO:0000313" key="3">
    <source>
        <dbReference type="Proteomes" id="UP001059836"/>
    </source>
</evidence>
<sequence length="103" mass="10871">MVEVESVEASTGRAVGPADLRPGDIVGRADHPDERVRVSGVSVPVIMPTGRAEPDHALRYLVCVAFGDGIGYPISVFADETLIRYPHGTRVNPGPHGDLADLG</sequence>